<proteinExistence type="inferred from homology"/>
<dbReference type="CDD" id="cd08476">
    <property type="entry name" value="PBP2_CrgA_like_7"/>
    <property type="match status" value="1"/>
</dbReference>
<reference evidence="6 7" key="1">
    <citation type="submission" date="2020-03" db="EMBL/GenBank/DDBJ databases">
        <authorList>
            <person name="Lai Q."/>
        </authorList>
    </citation>
    <scope>NUCLEOTIDE SEQUENCE [LARGE SCALE GENOMIC DNA]</scope>
    <source>
        <strain evidence="6 7">CCUG 25036</strain>
    </source>
</reference>
<dbReference type="InterPro" id="IPR036390">
    <property type="entry name" value="WH_DNA-bd_sf"/>
</dbReference>
<evidence type="ECO:0000256" key="3">
    <source>
        <dbReference type="ARBA" id="ARBA00023125"/>
    </source>
</evidence>
<dbReference type="InterPro" id="IPR000847">
    <property type="entry name" value="LysR_HTH_N"/>
</dbReference>
<accession>A0A7X5ZHE0</accession>
<dbReference type="Pfam" id="PF00126">
    <property type="entry name" value="HTH_1"/>
    <property type="match status" value="1"/>
</dbReference>
<dbReference type="InterPro" id="IPR005119">
    <property type="entry name" value="LysR_subst-bd"/>
</dbReference>
<comment type="similarity">
    <text evidence="1">Belongs to the LysR transcriptional regulatory family.</text>
</comment>
<feature type="domain" description="HTH lysR-type" evidence="5">
    <location>
        <begin position="1"/>
        <end position="59"/>
    </location>
</feature>
<keyword evidence="4" id="KW-0804">Transcription</keyword>
<dbReference type="Gene3D" id="1.10.10.10">
    <property type="entry name" value="Winged helix-like DNA-binding domain superfamily/Winged helix DNA-binding domain"/>
    <property type="match status" value="1"/>
</dbReference>
<evidence type="ECO:0000256" key="2">
    <source>
        <dbReference type="ARBA" id="ARBA00023015"/>
    </source>
</evidence>
<dbReference type="GO" id="GO:0003700">
    <property type="term" value="F:DNA-binding transcription factor activity"/>
    <property type="evidence" value="ECO:0007669"/>
    <property type="project" value="InterPro"/>
</dbReference>
<comment type="caution">
    <text evidence="6">The sequence shown here is derived from an EMBL/GenBank/DDBJ whole genome shotgun (WGS) entry which is preliminary data.</text>
</comment>
<keyword evidence="7" id="KW-1185">Reference proteome</keyword>
<name>A0A7X5ZHE0_9GAMM</name>
<dbReference type="InterPro" id="IPR058163">
    <property type="entry name" value="LysR-type_TF_proteobact-type"/>
</dbReference>
<dbReference type="SUPFAM" id="SSF53850">
    <property type="entry name" value="Periplasmic binding protein-like II"/>
    <property type="match status" value="1"/>
</dbReference>
<keyword evidence="2" id="KW-0805">Transcription regulation</keyword>
<dbReference type="PANTHER" id="PTHR30537:SF72">
    <property type="entry name" value="LYSR FAMILY TRANSCRIPTIONAL REGULATOR"/>
    <property type="match status" value="1"/>
</dbReference>
<dbReference type="Pfam" id="PF03466">
    <property type="entry name" value="LysR_substrate"/>
    <property type="match status" value="1"/>
</dbReference>
<evidence type="ECO:0000313" key="6">
    <source>
        <dbReference type="EMBL" id="NII05722.1"/>
    </source>
</evidence>
<dbReference type="EMBL" id="JAARLZ010000002">
    <property type="protein sequence ID" value="NII05722.1"/>
    <property type="molecule type" value="Genomic_DNA"/>
</dbReference>
<protein>
    <submittedName>
        <fullName evidence="6">LysR family transcriptional regulator</fullName>
    </submittedName>
</protein>
<gene>
    <name evidence="6" type="ORF">HBF25_04865</name>
</gene>
<dbReference type="InterPro" id="IPR036388">
    <property type="entry name" value="WH-like_DNA-bd_sf"/>
</dbReference>
<organism evidence="6 7">
    <name type="scientific">Luteibacter anthropi</name>
    <dbReference type="NCBI Taxonomy" id="564369"/>
    <lineage>
        <taxon>Bacteria</taxon>
        <taxon>Pseudomonadati</taxon>
        <taxon>Pseudomonadota</taxon>
        <taxon>Gammaproteobacteria</taxon>
        <taxon>Lysobacterales</taxon>
        <taxon>Rhodanobacteraceae</taxon>
        <taxon>Luteibacter</taxon>
    </lineage>
</organism>
<dbReference type="AlphaFoldDB" id="A0A7X5ZHE0"/>
<evidence type="ECO:0000256" key="4">
    <source>
        <dbReference type="ARBA" id="ARBA00023163"/>
    </source>
</evidence>
<evidence type="ECO:0000256" key="1">
    <source>
        <dbReference type="ARBA" id="ARBA00009437"/>
    </source>
</evidence>
<evidence type="ECO:0000313" key="7">
    <source>
        <dbReference type="Proteomes" id="UP000490980"/>
    </source>
</evidence>
<sequence length="298" mass="33231">MDSLPGILAFVRSAEASSFAAAGRVLGISPSAVGKSIARLEASVGVRLFQRSTRKVRLTAEGELFFERCRRILDDLADAEAMLSQAAQSPRGKLRVSVPTIGYRFLLPVLPEFRRLYPEIELDLDFSDHMVDVIEEGVDVAIRSGSLPDSRLMARRLGPFRFLLCASPAYLDARGEPRQAMDLQRHAFVRYRFATTGKLMEWERGSDPRWQGVRLSTAITCNNMEAVLAATLDGHGIAYVPDFLVRDALRAGTLRPVLEDALADRGQFWAVWSSSRQLSPKIRVFVDFIAGRLFREAD</sequence>
<dbReference type="PROSITE" id="PS50931">
    <property type="entry name" value="HTH_LYSR"/>
    <property type="match status" value="1"/>
</dbReference>
<dbReference type="FunFam" id="1.10.10.10:FF:000001">
    <property type="entry name" value="LysR family transcriptional regulator"/>
    <property type="match status" value="1"/>
</dbReference>
<dbReference type="RefSeq" id="WP_166946810.1">
    <property type="nucleotide sequence ID" value="NZ_JAARLZ010000002.1"/>
</dbReference>
<evidence type="ECO:0000259" key="5">
    <source>
        <dbReference type="PROSITE" id="PS50931"/>
    </source>
</evidence>
<dbReference type="Proteomes" id="UP000490980">
    <property type="component" value="Unassembled WGS sequence"/>
</dbReference>
<dbReference type="GO" id="GO:0043565">
    <property type="term" value="F:sequence-specific DNA binding"/>
    <property type="evidence" value="ECO:0007669"/>
    <property type="project" value="TreeGrafter"/>
</dbReference>
<dbReference type="PANTHER" id="PTHR30537">
    <property type="entry name" value="HTH-TYPE TRANSCRIPTIONAL REGULATOR"/>
    <property type="match status" value="1"/>
</dbReference>
<keyword evidence="3" id="KW-0238">DNA-binding</keyword>
<dbReference type="GO" id="GO:0006351">
    <property type="term" value="P:DNA-templated transcription"/>
    <property type="evidence" value="ECO:0007669"/>
    <property type="project" value="TreeGrafter"/>
</dbReference>
<dbReference type="Gene3D" id="3.40.190.290">
    <property type="match status" value="1"/>
</dbReference>
<dbReference type="SUPFAM" id="SSF46785">
    <property type="entry name" value="Winged helix' DNA-binding domain"/>
    <property type="match status" value="1"/>
</dbReference>
<dbReference type="FunFam" id="3.40.190.290:FF:000001">
    <property type="entry name" value="Transcriptional regulator, LysR family"/>
    <property type="match status" value="1"/>
</dbReference>